<dbReference type="Pfam" id="PF25241">
    <property type="entry name" value="LDLRAD1_C"/>
    <property type="match status" value="1"/>
</dbReference>
<dbReference type="InterPro" id="IPR050685">
    <property type="entry name" value="LDLR"/>
</dbReference>
<dbReference type="InParanoid" id="A0A6J0UAP7"/>
<evidence type="ECO:0000256" key="3">
    <source>
        <dbReference type="ARBA" id="ARBA00022692"/>
    </source>
</evidence>
<dbReference type="Gene3D" id="4.10.400.10">
    <property type="entry name" value="Low-density Lipoprotein Receptor"/>
    <property type="match status" value="3"/>
</dbReference>
<dbReference type="PRINTS" id="PR00261">
    <property type="entry name" value="LDLRECEPTOR"/>
</dbReference>
<gene>
    <name evidence="12" type="primary">LDLRAD1</name>
</gene>
<reference evidence="12" key="1">
    <citation type="submission" date="2025-08" db="UniProtKB">
        <authorList>
            <consortium name="RefSeq"/>
        </authorList>
    </citation>
    <scope>IDENTIFICATION</scope>
</reference>
<dbReference type="AlphaFoldDB" id="A0A6J0UAP7"/>
<dbReference type="SUPFAM" id="SSF57424">
    <property type="entry name" value="LDL receptor-like module"/>
    <property type="match status" value="2"/>
</dbReference>
<dbReference type="Proteomes" id="UP001652642">
    <property type="component" value="Chromosome 4"/>
</dbReference>
<evidence type="ECO:0000256" key="9">
    <source>
        <dbReference type="SAM" id="Phobius"/>
    </source>
</evidence>
<dbReference type="KEGG" id="pvt:110082235"/>
<evidence type="ECO:0000313" key="11">
    <source>
        <dbReference type="Proteomes" id="UP001652642"/>
    </source>
</evidence>
<proteinExistence type="predicted"/>
<evidence type="ECO:0000256" key="6">
    <source>
        <dbReference type="ARBA" id="ARBA00023136"/>
    </source>
</evidence>
<dbReference type="PROSITE" id="PS01209">
    <property type="entry name" value="LDLRA_1"/>
    <property type="match status" value="1"/>
</dbReference>
<dbReference type="CTD" id="388633"/>
<evidence type="ECO:0000256" key="2">
    <source>
        <dbReference type="ARBA" id="ARBA00004308"/>
    </source>
</evidence>
<dbReference type="PROSITE" id="PS50068">
    <property type="entry name" value="LDLRA_2"/>
    <property type="match status" value="1"/>
</dbReference>
<feature type="domain" description="LDLRAD1-like C-terminal" evidence="10">
    <location>
        <begin position="161"/>
        <end position="201"/>
    </location>
</feature>
<dbReference type="SMART" id="SM00192">
    <property type="entry name" value="LDLa"/>
    <property type="match status" value="3"/>
</dbReference>
<organism evidence="11 12">
    <name type="scientific">Pogona vitticeps</name>
    <name type="common">central bearded dragon</name>
    <dbReference type="NCBI Taxonomy" id="103695"/>
    <lineage>
        <taxon>Eukaryota</taxon>
        <taxon>Metazoa</taxon>
        <taxon>Chordata</taxon>
        <taxon>Craniata</taxon>
        <taxon>Vertebrata</taxon>
        <taxon>Euteleostomi</taxon>
        <taxon>Lepidosauria</taxon>
        <taxon>Squamata</taxon>
        <taxon>Bifurcata</taxon>
        <taxon>Unidentata</taxon>
        <taxon>Episquamata</taxon>
        <taxon>Toxicofera</taxon>
        <taxon>Iguania</taxon>
        <taxon>Acrodonta</taxon>
        <taxon>Agamidae</taxon>
        <taxon>Amphibolurinae</taxon>
        <taxon>Pogona</taxon>
    </lineage>
</organism>
<keyword evidence="11" id="KW-1185">Reference proteome</keyword>
<keyword evidence="12" id="KW-0449">Lipoprotein</keyword>
<dbReference type="GO" id="GO:0012505">
    <property type="term" value="C:endomembrane system"/>
    <property type="evidence" value="ECO:0007669"/>
    <property type="project" value="UniProtKB-SubCell"/>
</dbReference>
<keyword evidence="3 9" id="KW-0812">Transmembrane</keyword>
<dbReference type="PANTHER" id="PTHR24270">
    <property type="entry name" value="LOW-DENSITY LIPOPROTEIN RECEPTOR-RELATED"/>
    <property type="match status" value="1"/>
</dbReference>
<name>A0A6J0UAP7_9SAUR</name>
<evidence type="ECO:0000256" key="4">
    <source>
        <dbReference type="ARBA" id="ARBA00022737"/>
    </source>
</evidence>
<protein>
    <submittedName>
        <fullName evidence="12">Low-density lipoprotein receptor class A domain-containing protein 1</fullName>
    </submittedName>
</protein>
<evidence type="ECO:0000256" key="8">
    <source>
        <dbReference type="PROSITE-ProRule" id="PRU00124"/>
    </source>
</evidence>
<dbReference type="InterPro" id="IPR057430">
    <property type="entry name" value="LDLRAD1_C"/>
</dbReference>
<keyword evidence="12" id="KW-0675">Receptor</keyword>
<sequence>MNRIQPQNFDAASLGLGNSLFSSKKGPLCVPCTRQCVCVSAIALIILGIIAAVIAIIVTVGIPPPTPVNRLCVTTSNQTGFLCDNRETCISASQVCDTRRNCANGEDEQETLCRDLPNNLPEYLIFHCSNPRLWIYADKRCNGLNDCGDCSDETGTWASCPPCGPQWWRCTMVVFYSYCACIPRSFCRDGIQHCFDWSDEYICTK</sequence>
<feature type="transmembrane region" description="Helical" evidence="9">
    <location>
        <begin position="41"/>
        <end position="62"/>
    </location>
</feature>
<dbReference type="RefSeq" id="XP_020655279.2">
    <property type="nucleotide sequence ID" value="XM_020799620.2"/>
</dbReference>
<evidence type="ECO:0000313" key="12">
    <source>
        <dbReference type="RefSeq" id="XP_020655279.2"/>
    </source>
</evidence>
<evidence type="ECO:0000259" key="10">
    <source>
        <dbReference type="Pfam" id="PF25241"/>
    </source>
</evidence>
<evidence type="ECO:0000256" key="7">
    <source>
        <dbReference type="ARBA" id="ARBA00023157"/>
    </source>
</evidence>
<evidence type="ECO:0000256" key="1">
    <source>
        <dbReference type="ARBA" id="ARBA00004167"/>
    </source>
</evidence>
<dbReference type="Pfam" id="PF00057">
    <property type="entry name" value="Ldl_recept_a"/>
    <property type="match status" value="1"/>
</dbReference>
<dbReference type="InterPro" id="IPR002172">
    <property type="entry name" value="LDrepeatLR_classA_rpt"/>
</dbReference>
<dbReference type="InterPro" id="IPR036055">
    <property type="entry name" value="LDL_receptor-like_sf"/>
</dbReference>
<dbReference type="GO" id="GO:0005886">
    <property type="term" value="C:plasma membrane"/>
    <property type="evidence" value="ECO:0007669"/>
    <property type="project" value="TreeGrafter"/>
</dbReference>
<keyword evidence="7" id="KW-1015">Disulfide bond</keyword>
<accession>A0A6J0UAP7</accession>
<dbReference type="InterPro" id="IPR023415">
    <property type="entry name" value="LDLR_class-A_CS"/>
</dbReference>
<keyword evidence="6 9" id="KW-0472">Membrane</keyword>
<dbReference type="OrthoDB" id="2019384at2759"/>
<keyword evidence="4" id="KW-0677">Repeat</keyword>
<dbReference type="GO" id="GO:0016192">
    <property type="term" value="P:vesicle-mediated transport"/>
    <property type="evidence" value="ECO:0007669"/>
    <property type="project" value="UniProtKB-ARBA"/>
</dbReference>
<evidence type="ECO:0000256" key="5">
    <source>
        <dbReference type="ARBA" id="ARBA00022989"/>
    </source>
</evidence>
<keyword evidence="5 9" id="KW-1133">Transmembrane helix</keyword>
<comment type="subcellular location">
    <subcellularLocation>
        <location evidence="2">Endomembrane system</location>
    </subcellularLocation>
    <subcellularLocation>
        <location evidence="1">Membrane</location>
        <topology evidence="1">Single-pass membrane protein</topology>
    </subcellularLocation>
</comment>
<dbReference type="GeneID" id="110082235"/>
<comment type="caution">
    <text evidence="8">Lacks conserved residue(s) required for the propagation of feature annotation.</text>
</comment>